<proteinExistence type="predicted"/>
<dbReference type="InterPro" id="IPR000160">
    <property type="entry name" value="GGDEF_dom"/>
</dbReference>
<evidence type="ECO:0000256" key="1">
    <source>
        <dbReference type="ARBA" id="ARBA00012528"/>
    </source>
</evidence>
<gene>
    <name evidence="4" type="ORF">FHS75_001789</name>
</gene>
<sequence length="383" mass="42336">MTAHDPDLSRKAGWLSRWRDRRSARLDEAPLPDGDESTNLMPHDPRDKRRRQVLADVSSFLITHRLEVNTFTLAVAHDVITGANPRLAVLIEEQVEKRAPVTLGWLDEAARKCGRSDGAEMLAKLMSKLESSIEEFGSTTRDARHATSEYHDALEAHVGELEQVGKAGVVITELAAIARVMLDRTREIEEDMARSEQETLALRQSLEAARREAEIDHLTGLPNRRAFEASLKEEHAAAIANDEALTIAFCDVDDFKRINDRHGHAAGDRILKTIARTLAKISDDRCHVARHGGEEFVVLFRGETHEAAFATLDGARTALGNRKLVNRANDIPFGRITFSAGMADVLAYDNPREALKAADEALYAAKAAGKDRIVWAGEVTTAE</sequence>
<dbReference type="GO" id="GO:0005886">
    <property type="term" value="C:plasma membrane"/>
    <property type="evidence" value="ECO:0007669"/>
    <property type="project" value="TreeGrafter"/>
</dbReference>
<dbReference type="InterPro" id="IPR029787">
    <property type="entry name" value="Nucleotide_cyclase"/>
</dbReference>
<dbReference type="CDD" id="cd01949">
    <property type="entry name" value="GGDEF"/>
    <property type="match status" value="1"/>
</dbReference>
<dbReference type="Pfam" id="PF00990">
    <property type="entry name" value="GGDEF"/>
    <property type="match status" value="1"/>
</dbReference>
<protein>
    <recommendedName>
        <fullName evidence="1">diguanylate cyclase</fullName>
        <ecNumber evidence="1">2.7.7.65</ecNumber>
    </recommendedName>
</protein>
<name>A0A7Y9XVX3_9SPHN</name>
<dbReference type="FunFam" id="3.30.70.270:FF:000001">
    <property type="entry name" value="Diguanylate cyclase domain protein"/>
    <property type="match status" value="1"/>
</dbReference>
<dbReference type="GO" id="GO:0043709">
    <property type="term" value="P:cell adhesion involved in single-species biofilm formation"/>
    <property type="evidence" value="ECO:0007669"/>
    <property type="project" value="TreeGrafter"/>
</dbReference>
<dbReference type="SUPFAM" id="SSF55073">
    <property type="entry name" value="Nucleotide cyclase"/>
    <property type="match status" value="1"/>
</dbReference>
<keyword evidence="5" id="KW-1185">Reference proteome</keyword>
<reference evidence="4 5" key="1">
    <citation type="submission" date="2020-07" db="EMBL/GenBank/DDBJ databases">
        <title>Genomic Encyclopedia of Type Strains, Phase IV (KMG-IV): sequencing the most valuable type-strain genomes for metagenomic binning, comparative biology and taxonomic classification.</title>
        <authorList>
            <person name="Goeker M."/>
        </authorList>
    </citation>
    <scope>NUCLEOTIDE SEQUENCE [LARGE SCALE GENOMIC DNA]</scope>
    <source>
        <strain evidence="4 5">DSM 29043</strain>
    </source>
</reference>
<dbReference type="Gene3D" id="3.30.70.270">
    <property type="match status" value="1"/>
</dbReference>
<accession>A0A7Y9XVX3</accession>
<dbReference type="SMART" id="SM00267">
    <property type="entry name" value="GGDEF"/>
    <property type="match status" value="1"/>
</dbReference>
<dbReference type="InterPro" id="IPR043128">
    <property type="entry name" value="Rev_trsase/Diguanyl_cyclase"/>
</dbReference>
<dbReference type="InterPro" id="IPR050469">
    <property type="entry name" value="Diguanylate_Cyclase"/>
</dbReference>
<evidence type="ECO:0000256" key="2">
    <source>
        <dbReference type="SAM" id="MobiDB-lite"/>
    </source>
</evidence>
<evidence type="ECO:0000313" key="4">
    <source>
        <dbReference type="EMBL" id="NYH95470.1"/>
    </source>
</evidence>
<evidence type="ECO:0000259" key="3">
    <source>
        <dbReference type="PROSITE" id="PS50887"/>
    </source>
</evidence>
<dbReference type="EC" id="2.7.7.65" evidence="1"/>
<feature type="region of interest" description="Disordered" evidence="2">
    <location>
        <begin position="25"/>
        <end position="47"/>
    </location>
</feature>
<dbReference type="Proteomes" id="UP000522081">
    <property type="component" value="Unassembled WGS sequence"/>
</dbReference>
<dbReference type="PANTHER" id="PTHR45138:SF24">
    <property type="entry name" value="DIGUANYLATE CYCLASE DGCC-RELATED"/>
    <property type="match status" value="1"/>
</dbReference>
<dbReference type="RefSeq" id="WP_229735521.1">
    <property type="nucleotide sequence ID" value="NZ_BMGF01000002.1"/>
</dbReference>
<dbReference type="EMBL" id="JACBZF010000002">
    <property type="protein sequence ID" value="NYH95470.1"/>
    <property type="molecule type" value="Genomic_DNA"/>
</dbReference>
<dbReference type="AlphaFoldDB" id="A0A7Y9XVX3"/>
<dbReference type="PANTHER" id="PTHR45138">
    <property type="entry name" value="REGULATORY COMPONENTS OF SENSORY TRANSDUCTION SYSTEM"/>
    <property type="match status" value="1"/>
</dbReference>
<dbReference type="PROSITE" id="PS50887">
    <property type="entry name" value="GGDEF"/>
    <property type="match status" value="1"/>
</dbReference>
<dbReference type="NCBIfam" id="TIGR00254">
    <property type="entry name" value="GGDEF"/>
    <property type="match status" value="1"/>
</dbReference>
<organism evidence="4 5">
    <name type="scientific">Novosphingobium marinum</name>
    <dbReference type="NCBI Taxonomy" id="1514948"/>
    <lineage>
        <taxon>Bacteria</taxon>
        <taxon>Pseudomonadati</taxon>
        <taxon>Pseudomonadota</taxon>
        <taxon>Alphaproteobacteria</taxon>
        <taxon>Sphingomonadales</taxon>
        <taxon>Sphingomonadaceae</taxon>
        <taxon>Novosphingobium</taxon>
    </lineage>
</organism>
<dbReference type="GO" id="GO:0052621">
    <property type="term" value="F:diguanylate cyclase activity"/>
    <property type="evidence" value="ECO:0007669"/>
    <property type="project" value="UniProtKB-EC"/>
</dbReference>
<comment type="caution">
    <text evidence="4">The sequence shown here is derived from an EMBL/GenBank/DDBJ whole genome shotgun (WGS) entry which is preliminary data.</text>
</comment>
<dbReference type="GO" id="GO:1902201">
    <property type="term" value="P:negative regulation of bacterial-type flagellum-dependent cell motility"/>
    <property type="evidence" value="ECO:0007669"/>
    <property type="project" value="TreeGrafter"/>
</dbReference>
<evidence type="ECO:0000313" key="5">
    <source>
        <dbReference type="Proteomes" id="UP000522081"/>
    </source>
</evidence>
<feature type="domain" description="GGDEF" evidence="3">
    <location>
        <begin position="243"/>
        <end position="378"/>
    </location>
</feature>